<name>A0A314YJP1_PRUYE</name>
<comment type="caution">
    <text evidence="1">The sequence shown here is derived from an EMBL/GenBank/DDBJ whole genome shotgun (WGS) entry which is preliminary data.</text>
</comment>
<dbReference type="Proteomes" id="UP000250321">
    <property type="component" value="Unassembled WGS sequence"/>
</dbReference>
<dbReference type="AlphaFoldDB" id="A0A314YJP1"/>
<evidence type="ECO:0000313" key="1">
    <source>
        <dbReference type="EMBL" id="PQQ04634.1"/>
    </source>
</evidence>
<proteinExistence type="predicted"/>
<organism evidence="1 2">
    <name type="scientific">Prunus yedoensis var. nudiflora</name>
    <dbReference type="NCBI Taxonomy" id="2094558"/>
    <lineage>
        <taxon>Eukaryota</taxon>
        <taxon>Viridiplantae</taxon>
        <taxon>Streptophyta</taxon>
        <taxon>Embryophyta</taxon>
        <taxon>Tracheophyta</taxon>
        <taxon>Spermatophyta</taxon>
        <taxon>Magnoliopsida</taxon>
        <taxon>eudicotyledons</taxon>
        <taxon>Gunneridae</taxon>
        <taxon>Pentapetalae</taxon>
        <taxon>rosids</taxon>
        <taxon>fabids</taxon>
        <taxon>Rosales</taxon>
        <taxon>Rosaceae</taxon>
        <taxon>Amygdaloideae</taxon>
        <taxon>Amygdaleae</taxon>
        <taxon>Prunus</taxon>
    </lineage>
</organism>
<keyword evidence="2" id="KW-1185">Reference proteome</keyword>
<reference evidence="1 2" key="1">
    <citation type="submission" date="2018-02" db="EMBL/GenBank/DDBJ databases">
        <title>Draft genome of wild Prunus yedoensis var. nudiflora.</title>
        <authorList>
            <person name="Baek S."/>
            <person name="Kim J.-H."/>
            <person name="Choi K."/>
            <person name="Kim G.-B."/>
            <person name="Cho A."/>
            <person name="Jang H."/>
            <person name="Shin C.-H."/>
            <person name="Yu H.-J."/>
            <person name="Mun J.-H."/>
        </authorList>
    </citation>
    <scope>NUCLEOTIDE SEQUENCE [LARGE SCALE GENOMIC DNA]</scope>
    <source>
        <strain evidence="2">cv. Jeju island</strain>
        <tissue evidence="1">Leaf</tissue>
    </source>
</reference>
<gene>
    <name evidence="1" type="ORF">Pyn_04123</name>
</gene>
<protein>
    <submittedName>
        <fullName evidence="1">Uncharacterized protein</fullName>
    </submittedName>
</protein>
<dbReference type="EMBL" id="PJQY01001212">
    <property type="protein sequence ID" value="PQQ04634.1"/>
    <property type="molecule type" value="Genomic_DNA"/>
</dbReference>
<dbReference type="OrthoDB" id="10339948at2759"/>
<accession>A0A314YJP1</accession>
<evidence type="ECO:0000313" key="2">
    <source>
        <dbReference type="Proteomes" id="UP000250321"/>
    </source>
</evidence>
<sequence length="75" mass="8879">MKQMQDETDQKLEVRPTTLERERGPGHLDLAMTIDTLPFTRDILEFKLPKDFKQSRMRLYDGTTNPMDFLNDFSN</sequence>